<organism evidence="1 2">
    <name type="scientific">Cyclonatronum proteinivorum</name>
    <dbReference type="NCBI Taxonomy" id="1457365"/>
    <lineage>
        <taxon>Bacteria</taxon>
        <taxon>Pseudomonadati</taxon>
        <taxon>Balneolota</taxon>
        <taxon>Balneolia</taxon>
        <taxon>Balneolales</taxon>
        <taxon>Cyclonatronaceae</taxon>
        <taxon>Cyclonatronum</taxon>
    </lineage>
</organism>
<protein>
    <submittedName>
        <fullName evidence="1">Uncharacterized protein</fullName>
    </submittedName>
</protein>
<dbReference type="Proteomes" id="UP000254808">
    <property type="component" value="Chromosome"/>
</dbReference>
<proteinExistence type="predicted"/>
<gene>
    <name evidence="1" type="ORF">CYPRO_0809</name>
</gene>
<keyword evidence="2" id="KW-1185">Reference proteome</keyword>
<evidence type="ECO:0000313" key="2">
    <source>
        <dbReference type="Proteomes" id="UP000254808"/>
    </source>
</evidence>
<sequence length="32" mass="3940">MLMKYLFICLFDTSYPLNLRIRLKFNGSKHIY</sequence>
<name>A0A345UHY4_9BACT</name>
<dbReference type="KEGG" id="cprv:CYPRO_0809"/>
<reference evidence="1 2" key="1">
    <citation type="submission" date="2018-03" db="EMBL/GenBank/DDBJ databases">
        <title>Phenotypic and genomic properties of Cyclonatronum proteinivorum gen. nov., sp. nov., a haloalkaliphilic bacteroidete from soda lakes possessing Na+-translocating rhodopsin.</title>
        <authorList>
            <person name="Toshchakov S.V."/>
            <person name="Korzhenkov A."/>
            <person name="Samarov N.I."/>
            <person name="Kublanov I.V."/>
            <person name="Muntyan M.S."/>
            <person name="Sorokin D.Y."/>
        </authorList>
    </citation>
    <scope>NUCLEOTIDE SEQUENCE [LARGE SCALE GENOMIC DNA]</scope>
    <source>
        <strain evidence="1 2">Omega</strain>
    </source>
</reference>
<dbReference type="AlphaFoldDB" id="A0A345UHY4"/>
<accession>A0A345UHY4</accession>
<dbReference type="EMBL" id="CP027806">
    <property type="protein sequence ID" value="AXJ00086.1"/>
    <property type="molecule type" value="Genomic_DNA"/>
</dbReference>
<evidence type="ECO:0000313" key="1">
    <source>
        <dbReference type="EMBL" id="AXJ00086.1"/>
    </source>
</evidence>